<dbReference type="GO" id="GO:0006508">
    <property type="term" value="P:proteolysis"/>
    <property type="evidence" value="ECO:0007669"/>
    <property type="project" value="UniProtKB-KW"/>
</dbReference>
<dbReference type="SMART" id="SM00020">
    <property type="entry name" value="Tryp_SPc"/>
    <property type="match status" value="1"/>
</dbReference>
<name>A0AA38ICU2_9CUCU</name>
<keyword evidence="3" id="KW-0720">Serine protease</keyword>
<accession>A0AA38ICU2</accession>
<evidence type="ECO:0000259" key="5">
    <source>
        <dbReference type="PROSITE" id="PS50240"/>
    </source>
</evidence>
<dbReference type="SUPFAM" id="SSF50494">
    <property type="entry name" value="Trypsin-like serine proteases"/>
    <property type="match status" value="1"/>
</dbReference>
<dbReference type="GO" id="GO:0004252">
    <property type="term" value="F:serine-type endopeptidase activity"/>
    <property type="evidence" value="ECO:0007669"/>
    <property type="project" value="InterPro"/>
</dbReference>
<dbReference type="PANTHER" id="PTHR24276">
    <property type="entry name" value="POLYSERASE-RELATED"/>
    <property type="match status" value="1"/>
</dbReference>
<protein>
    <recommendedName>
        <fullName evidence="5">Peptidase S1 domain-containing protein</fullName>
    </recommendedName>
</protein>
<keyword evidence="2" id="KW-0378">Hydrolase</keyword>
<dbReference type="Gene3D" id="2.40.10.10">
    <property type="entry name" value="Trypsin-like serine proteases"/>
    <property type="match status" value="1"/>
</dbReference>
<keyword evidence="1" id="KW-0645">Protease</keyword>
<dbReference type="PROSITE" id="PS50240">
    <property type="entry name" value="TRYPSIN_DOM"/>
    <property type="match status" value="1"/>
</dbReference>
<dbReference type="EMBL" id="JALNTZ010000005">
    <property type="protein sequence ID" value="KAJ3652968.1"/>
    <property type="molecule type" value="Genomic_DNA"/>
</dbReference>
<dbReference type="InterPro" id="IPR043504">
    <property type="entry name" value="Peptidase_S1_PA_chymotrypsin"/>
</dbReference>
<evidence type="ECO:0000313" key="7">
    <source>
        <dbReference type="Proteomes" id="UP001168821"/>
    </source>
</evidence>
<evidence type="ECO:0000256" key="1">
    <source>
        <dbReference type="ARBA" id="ARBA00022670"/>
    </source>
</evidence>
<evidence type="ECO:0000256" key="4">
    <source>
        <dbReference type="ARBA" id="ARBA00023157"/>
    </source>
</evidence>
<dbReference type="Proteomes" id="UP001168821">
    <property type="component" value="Unassembled WGS sequence"/>
</dbReference>
<dbReference type="InterPro" id="IPR009003">
    <property type="entry name" value="Peptidase_S1_PA"/>
</dbReference>
<dbReference type="InterPro" id="IPR001254">
    <property type="entry name" value="Trypsin_dom"/>
</dbReference>
<sequence>MIPGEYHLVVGSTHLSNGTKINITTIKVHPDFDQKNLHNDIALVKPQKEFTFSDNLKPAEVSKISVNSSGVVVGWDENRDEAEFINVRILSSEECEKLEEDANEREKSSSGQVCGYGGVGVGLCFGDWGNPLMVEGKLVALASYSVESCGLGFPDMYTDVSYHWDWIKKNM</sequence>
<feature type="domain" description="Peptidase S1" evidence="5">
    <location>
        <begin position="1"/>
        <end position="171"/>
    </location>
</feature>
<gene>
    <name evidence="6" type="ORF">Zmor_018890</name>
</gene>
<comment type="caution">
    <text evidence="6">The sequence shown here is derived from an EMBL/GenBank/DDBJ whole genome shotgun (WGS) entry which is preliminary data.</text>
</comment>
<evidence type="ECO:0000313" key="6">
    <source>
        <dbReference type="EMBL" id="KAJ3652968.1"/>
    </source>
</evidence>
<keyword evidence="7" id="KW-1185">Reference proteome</keyword>
<dbReference type="AlphaFoldDB" id="A0AA38ICU2"/>
<dbReference type="PANTHER" id="PTHR24276:SF98">
    <property type="entry name" value="FI18310P1-RELATED"/>
    <property type="match status" value="1"/>
</dbReference>
<proteinExistence type="predicted"/>
<evidence type="ECO:0000256" key="2">
    <source>
        <dbReference type="ARBA" id="ARBA00022801"/>
    </source>
</evidence>
<dbReference type="InterPro" id="IPR050430">
    <property type="entry name" value="Peptidase_S1"/>
</dbReference>
<keyword evidence="4" id="KW-1015">Disulfide bond</keyword>
<reference evidence="6" key="1">
    <citation type="journal article" date="2023" name="G3 (Bethesda)">
        <title>Whole genome assemblies of Zophobas morio and Tenebrio molitor.</title>
        <authorList>
            <person name="Kaur S."/>
            <person name="Stinson S.A."/>
            <person name="diCenzo G.C."/>
        </authorList>
    </citation>
    <scope>NUCLEOTIDE SEQUENCE</scope>
    <source>
        <strain evidence="6">QUZm001</strain>
    </source>
</reference>
<dbReference type="Pfam" id="PF00089">
    <property type="entry name" value="Trypsin"/>
    <property type="match status" value="1"/>
</dbReference>
<organism evidence="6 7">
    <name type="scientific">Zophobas morio</name>
    <dbReference type="NCBI Taxonomy" id="2755281"/>
    <lineage>
        <taxon>Eukaryota</taxon>
        <taxon>Metazoa</taxon>
        <taxon>Ecdysozoa</taxon>
        <taxon>Arthropoda</taxon>
        <taxon>Hexapoda</taxon>
        <taxon>Insecta</taxon>
        <taxon>Pterygota</taxon>
        <taxon>Neoptera</taxon>
        <taxon>Endopterygota</taxon>
        <taxon>Coleoptera</taxon>
        <taxon>Polyphaga</taxon>
        <taxon>Cucujiformia</taxon>
        <taxon>Tenebrionidae</taxon>
        <taxon>Zophobas</taxon>
    </lineage>
</organism>
<evidence type="ECO:0000256" key="3">
    <source>
        <dbReference type="ARBA" id="ARBA00022825"/>
    </source>
</evidence>